<gene>
    <name evidence="14" type="ORF">METZ01_LOCUS216576</name>
</gene>
<evidence type="ECO:0000256" key="1">
    <source>
        <dbReference type="ARBA" id="ARBA00004117"/>
    </source>
</evidence>
<evidence type="ECO:0000256" key="8">
    <source>
        <dbReference type="ARBA" id="ARBA00022927"/>
    </source>
</evidence>
<feature type="transmembrane region" description="Helical" evidence="13">
    <location>
        <begin position="244"/>
        <end position="264"/>
    </location>
</feature>
<keyword evidence="10 13" id="KW-0472">Membrane</keyword>
<dbReference type="PANTHER" id="PTHR30587:SF0">
    <property type="entry name" value="FLAGELLAR BIOSYNTHETIC PROTEIN FLIP"/>
    <property type="match status" value="1"/>
</dbReference>
<accession>A0A382FM73</accession>
<feature type="transmembrane region" description="Helical" evidence="13">
    <location>
        <begin position="66"/>
        <end position="95"/>
    </location>
</feature>
<keyword evidence="12" id="KW-1006">Bacterial flagellum protein export</keyword>
<evidence type="ECO:0000256" key="9">
    <source>
        <dbReference type="ARBA" id="ARBA00022989"/>
    </source>
</evidence>
<protein>
    <recommendedName>
        <fullName evidence="3">Flagellar biosynthetic protein FliP</fullName>
    </recommendedName>
</protein>
<evidence type="ECO:0000256" key="10">
    <source>
        <dbReference type="ARBA" id="ARBA00023136"/>
    </source>
</evidence>
<keyword evidence="9 13" id="KW-1133">Transmembrane helix</keyword>
<dbReference type="PRINTS" id="PR01302">
    <property type="entry name" value="TYPE3IMPPROT"/>
</dbReference>
<dbReference type="PRINTS" id="PR00951">
    <property type="entry name" value="FLGBIOSNFLIP"/>
</dbReference>
<evidence type="ECO:0000256" key="12">
    <source>
        <dbReference type="ARBA" id="ARBA00023225"/>
    </source>
</evidence>
<dbReference type="Pfam" id="PF00813">
    <property type="entry name" value="FliP"/>
    <property type="match status" value="1"/>
</dbReference>
<feature type="transmembrane region" description="Helical" evidence="13">
    <location>
        <begin position="107"/>
        <end position="127"/>
    </location>
</feature>
<evidence type="ECO:0000256" key="3">
    <source>
        <dbReference type="ARBA" id="ARBA00021714"/>
    </source>
</evidence>
<evidence type="ECO:0000256" key="6">
    <source>
        <dbReference type="ARBA" id="ARBA00022692"/>
    </source>
</evidence>
<dbReference type="EMBL" id="UINC01050589">
    <property type="protein sequence ID" value="SVB63722.1"/>
    <property type="molecule type" value="Genomic_DNA"/>
</dbReference>
<dbReference type="NCBIfam" id="NF009438">
    <property type="entry name" value="PRK12797.1"/>
    <property type="match status" value="1"/>
</dbReference>
<dbReference type="GO" id="GO:0005886">
    <property type="term" value="C:plasma membrane"/>
    <property type="evidence" value="ECO:0007669"/>
    <property type="project" value="UniProtKB-SubCell"/>
</dbReference>
<dbReference type="AlphaFoldDB" id="A0A382FM73"/>
<keyword evidence="4" id="KW-0813">Transport</keyword>
<name>A0A382FM73_9ZZZZ</name>
<feature type="transmembrane region" description="Helical" evidence="13">
    <location>
        <begin position="208"/>
        <end position="232"/>
    </location>
</feature>
<evidence type="ECO:0000256" key="4">
    <source>
        <dbReference type="ARBA" id="ARBA00022448"/>
    </source>
</evidence>
<dbReference type="InterPro" id="IPR005838">
    <property type="entry name" value="T3SS_IM_P"/>
</dbReference>
<dbReference type="InterPro" id="IPR005837">
    <property type="entry name" value="FliP"/>
</dbReference>
<dbReference type="GO" id="GO:0044781">
    <property type="term" value="P:bacterial-type flagellum organization"/>
    <property type="evidence" value="ECO:0007669"/>
    <property type="project" value="UniProtKB-KW"/>
</dbReference>
<keyword evidence="11" id="KW-0975">Bacterial flagellum</keyword>
<evidence type="ECO:0000256" key="11">
    <source>
        <dbReference type="ARBA" id="ARBA00023143"/>
    </source>
</evidence>
<dbReference type="PANTHER" id="PTHR30587">
    <property type="entry name" value="FLAGELLAR BIOSYNTHETIC PROTEIN FLIP"/>
    <property type="match status" value="1"/>
</dbReference>
<dbReference type="GO" id="GO:0009425">
    <property type="term" value="C:bacterial-type flagellum basal body"/>
    <property type="evidence" value="ECO:0007669"/>
    <property type="project" value="UniProtKB-SubCell"/>
</dbReference>
<evidence type="ECO:0000256" key="5">
    <source>
        <dbReference type="ARBA" id="ARBA00022475"/>
    </source>
</evidence>
<proteinExistence type="predicted"/>
<evidence type="ECO:0000256" key="13">
    <source>
        <dbReference type="SAM" id="Phobius"/>
    </source>
</evidence>
<reference evidence="14" key="1">
    <citation type="submission" date="2018-05" db="EMBL/GenBank/DDBJ databases">
        <authorList>
            <person name="Lanie J.A."/>
            <person name="Ng W.-L."/>
            <person name="Kazmierczak K.M."/>
            <person name="Andrzejewski T.M."/>
            <person name="Davidsen T.M."/>
            <person name="Wayne K.J."/>
            <person name="Tettelin H."/>
            <person name="Glass J.I."/>
            <person name="Rusch D."/>
            <person name="Podicherti R."/>
            <person name="Tsui H.-C.T."/>
            <person name="Winkler M.E."/>
        </authorList>
    </citation>
    <scope>NUCLEOTIDE SEQUENCE</scope>
</reference>
<organism evidence="14">
    <name type="scientific">marine metagenome</name>
    <dbReference type="NCBI Taxonomy" id="408172"/>
    <lineage>
        <taxon>unclassified sequences</taxon>
        <taxon>metagenomes</taxon>
        <taxon>ecological metagenomes</taxon>
    </lineage>
</organism>
<evidence type="ECO:0000256" key="2">
    <source>
        <dbReference type="ARBA" id="ARBA00004651"/>
    </source>
</evidence>
<evidence type="ECO:0000256" key="7">
    <source>
        <dbReference type="ARBA" id="ARBA00022795"/>
    </source>
</evidence>
<dbReference type="PROSITE" id="PS01061">
    <property type="entry name" value="FLIP_2"/>
    <property type="match status" value="1"/>
</dbReference>
<dbReference type="NCBIfam" id="TIGR01103">
    <property type="entry name" value="fliP"/>
    <property type="match status" value="1"/>
</dbReference>
<evidence type="ECO:0000313" key="14">
    <source>
        <dbReference type="EMBL" id="SVB63722.1"/>
    </source>
</evidence>
<dbReference type="GO" id="GO:0009306">
    <property type="term" value="P:protein secretion"/>
    <property type="evidence" value="ECO:0007669"/>
    <property type="project" value="InterPro"/>
</dbReference>
<sequence length="266" mass="29098">MFGFVGVIQAQEAPDAPVLPELPAGVLEAPVVPVEVQAPTNAQPFGFNIGLNVPSKPKEVDVAIRIVFLITLLTLAPSLIMLLTCFTRIIIVFSFLRNALSLQGVPANQLIIGFALFMTFFIMAPTYNKIDADAIKPYSAKKITSVQAYERAKGHLKDFMLAQARPKDVEFFVGLAKMGPTRVDDLPMTVVIPGFILSELRTGFQMGFLLFIPFILIDFVVAIVLMSLGLLFLPPVTISMPLKILLFVLVDGWTLVVRSLAVSFGM</sequence>
<keyword evidence="6 13" id="KW-0812">Transmembrane</keyword>
<keyword evidence="7" id="KW-1005">Bacterial flagellum biogenesis</keyword>
<comment type="subcellular location">
    <subcellularLocation>
        <location evidence="1">Bacterial flagellum basal body</location>
    </subcellularLocation>
    <subcellularLocation>
        <location evidence="2">Cell membrane</location>
        <topology evidence="2">Multi-pass membrane protein</topology>
    </subcellularLocation>
</comment>
<keyword evidence="8" id="KW-0653">Protein transport</keyword>
<keyword evidence="5" id="KW-1003">Cell membrane</keyword>